<gene>
    <name evidence="1" type="ORF">A2Z21_02225</name>
</gene>
<name>A0A1F5V1L3_FRAXR</name>
<dbReference type="STRING" id="1817864.A2Z21_02225"/>
<reference evidence="1 2" key="1">
    <citation type="journal article" date="2016" name="Nat. Commun.">
        <title>Thousands of microbial genomes shed light on interconnected biogeochemical processes in an aquifer system.</title>
        <authorList>
            <person name="Anantharaman K."/>
            <person name="Brown C.T."/>
            <person name="Hug L.A."/>
            <person name="Sharon I."/>
            <person name="Castelle C.J."/>
            <person name="Probst A.J."/>
            <person name="Thomas B.C."/>
            <person name="Singh A."/>
            <person name="Wilkins M.J."/>
            <person name="Karaoz U."/>
            <person name="Brodie E.L."/>
            <person name="Williams K.H."/>
            <person name="Hubbard S.S."/>
            <person name="Banfield J.F."/>
        </authorList>
    </citation>
    <scope>NUCLEOTIDE SEQUENCE [LARGE SCALE GENOMIC DNA]</scope>
    <source>
        <strain evidence="2">RBG_16_55_9</strain>
    </source>
</reference>
<dbReference type="EMBL" id="MFGX01000014">
    <property type="protein sequence ID" value="OGF57324.1"/>
    <property type="molecule type" value="Genomic_DNA"/>
</dbReference>
<organism evidence="1 2">
    <name type="scientific">Fraserbacteria sp. (strain RBG_16_55_9)</name>
    <dbReference type="NCBI Taxonomy" id="1817864"/>
    <lineage>
        <taxon>Bacteria</taxon>
        <taxon>Candidatus Fraseribacteriota</taxon>
    </lineage>
</organism>
<accession>A0A1F5V1L3</accession>
<evidence type="ECO:0000313" key="2">
    <source>
        <dbReference type="Proteomes" id="UP000179157"/>
    </source>
</evidence>
<protein>
    <submittedName>
        <fullName evidence="1">Uncharacterized protein</fullName>
    </submittedName>
</protein>
<dbReference type="AlphaFoldDB" id="A0A1F5V1L3"/>
<evidence type="ECO:0000313" key="1">
    <source>
        <dbReference type="EMBL" id="OGF57324.1"/>
    </source>
</evidence>
<sequence>MKTKSPTELEEALEIVLDEALDAAHQYAKGVKKLQALKPSDPDYEGRFGELAAAAFLLKLKADAAHKTLERIIEAEPKLDE</sequence>
<proteinExistence type="predicted"/>
<comment type="caution">
    <text evidence="1">The sequence shown here is derived from an EMBL/GenBank/DDBJ whole genome shotgun (WGS) entry which is preliminary data.</text>
</comment>
<dbReference type="Proteomes" id="UP000179157">
    <property type="component" value="Unassembled WGS sequence"/>
</dbReference>